<dbReference type="PANTHER" id="PTHR12242">
    <property type="entry name" value="OS02G0130600 PROTEIN-RELATED"/>
    <property type="match status" value="1"/>
</dbReference>
<feature type="transmembrane region" description="Helical" evidence="1">
    <location>
        <begin position="246"/>
        <end position="264"/>
    </location>
</feature>
<organism evidence="2 3">
    <name type="scientific">Nelumbo nucifera</name>
    <name type="common">Sacred lotus</name>
    <dbReference type="NCBI Taxonomy" id="4432"/>
    <lineage>
        <taxon>Eukaryota</taxon>
        <taxon>Viridiplantae</taxon>
        <taxon>Streptophyta</taxon>
        <taxon>Embryophyta</taxon>
        <taxon>Tracheophyta</taxon>
        <taxon>Spermatophyta</taxon>
        <taxon>Magnoliopsida</taxon>
        <taxon>Proteales</taxon>
        <taxon>Nelumbonaceae</taxon>
        <taxon>Nelumbo</taxon>
    </lineage>
</organism>
<sequence>MSKVSRPFVFCSPFLFCFQSEEAKNLVYTPPSLSFLFRWVSNRSWHPVVISDTTTPSYWLNWRFLLCAIWVLTSIVLASLLIWKYEGSSDSEIDGGEPRQGKAGTLYEDDAWKPCLKDLHPAWLLAFRIIAFFVLLALLIANVIVDGGGIFFFYTQWTFTLVTIYFGLGSLLSIYGCYQYHHKFGGYKVNHSTIDTERGTNMASMHGENANACYSAKTPDPQEERYVHQTAGIWSYVFQVIFQMNAGAVVLTDIVFWLILFPFLTMKDYKLTFLKIGMHSINAIILLGDMALNCLRFPLFRFAYFILWTGIYVIFQWLVHACISIWWPYPFLDLSSSYAPVWYLSVALMHFPCYGIFALLIRMKHFLMLRWFPQSYQCMM</sequence>
<evidence type="ECO:0000313" key="3">
    <source>
        <dbReference type="RefSeq" id="XP_010251191.1"/>
    </source>
</evidence>
<protein>
    <submittedName>
        <fullName evidence="3">Uncharacterized protein LOC104593162</fullName>
    </submittedName>
</protein>
<dbReference type="OrthoDB" id="419711at2759"/>
<dbReference type="InParanoid" id="A0A1U7ZCA2"/>
<dbReference type="RefSeq" id="XP_010251191.1">
    <property type="nucleotide sequence ID" value="XM_010252889.2"/>
</dbReference>
<dbReference type="PANTHER" id="PTHR12242:SF22">
    <property type="entry name" value="OS02G0130600 PROTEIN"/>
    <property type="match status" value="1"/>
</dbReference>
<dbReference type="eggNOG" id="ENOG502QTZM">
    <property type="taxonomic scope" value="Eukaryota"/>
</dbReference>
<dbReference type="FunCoup" id="A0A1U7ZCA2">
    <property type="interactions" value="2"/>
</dbReference>
<keyword evidence="1" id="KW-1133">Transmembrane helix</keyword>
<feature type="transmembrane region" description="Helical" evidence="1">
    <location>
        <begin position="157"/>
        <end position="178"/>
    </location>
</feature>
<dbReference type="OMA" id="FPKAPVW"/>
<dbReference type="AlphaFoldDB" id="A0A1U7ZCA2"/>
<gene>
    <name evidence="3" type="primary">LOC104593162</name>
</gene>
<feature type="transmembrane region" description="Helical" evidence="1">
    <location>
        <begin position="302"/>
        <end position="329"/>
    </location>
</feature>
<feature type="transmembrane region" description="Helical" evidence="1">
    <location>
        <begin position="341"/>
        <end position="361"/>
    </location>
</feature>
<dbReference type="GeneID" id="104593162"/>
<feature type="transmembrane region" description="Helical" evidence="1">
    <location>
        <begin position="62"/>
        <end position="83"/>
    </location>
</feature>
<keyword evidence="1" id="KW-0812">Transmembrane</keyword>
<dbReference type="GO" id="GO:0016020">
    <property type="term" value="C:membrane"/>
    <property type="evidence" value="ECO:0000318"/>
    <property type="project" value="GO_Central"/>
</dbReference>
<proteinExistence type="predicted"/>
<evidence type="ECO:0000313" key="2">
    <source>
        <dbReference type="Proteomes" id="UP000189703"/>
    </source>
</evidence>
<keyword evidence="1" id="KW-0472">Membrane</keyword>
<name>A0A1U7ZCA2_NELNU</name>
<evidence type="ECO:0000256" key="1">
    <source>
        <dbReference type="SAM" id="Phobius"/>
    </source>
</evidence>
<feature type="transmembrane region" description="Helical" evidence="1">
    <location>
        <begin position="122"/>
        <end position="145"/>
    </location>
</feature>
<accession>A0A1U7ZCA2</accession>
<reference evidence="3" key="1">
    <citation type="submission" date="2025-08" db="UniProtKB">
        <authorList>
            <consortium name="RefSeq"/>
        </authorList>
    </citation>
    <scope>IDENTIFICATION</scope>
</reference>
<feature type="transmembrane region" description="Helical" evidence="1">
    <location>
        <begin position="276"/>
        <end position="295"/>
    </location>
</feature>
<keyword evidence="2" id="KW-1185">Reference proteome</keyword>
<dbReference type="Proteomes" id="UP000189703">
    <property type="component" value="Unplaced"/>
</dbReference>
<dbReference type="KEGG" id="nnu:104593162"/>